<dbReference type="PANTHER" id="PTHR33507:SF4">
    <property type="entry name" value="NODULATION COMPETITIVENESS PROTEIN NFED"/>
    <property type="match status" value="1"/>
</dbReference>
<sequence length="442" mass="46860">MKPDAMNKPVIASLYLICAFCLAAALLSALNSFANSSNVVNVIKISGAIGPVTQEYIAKAIDKANKTAATALIIEMDTPGGLDTSMRTIVKEITGSKTPVVVYVSPSGARAASAGVFITMAAHIAAMSPGTNIGAAHPVSLNGEMDKTTSEKAENDAVAYIKSIAQARKRNAAWAEEAVRKSVSLTANEALTQGVIDLIATDIDDLLKKIDGRQLQTDNNTTVVLNTSKSTYVVRDVMGWRLTILSLISDPNVAYILMLIGMYGLLFELSNPGAVFPGIAGGISIILAFYAFQTLPVNYAGLLLIMLAIVMFILELKIVSHGALTIGGIISMTIGSLMLFEESSPFFRLSLYIIAISVIVTVVFFSVIAGLSYKAWKRRPVTGVEGLIGAVGAAVEDINKDSGMALVNGALWQCRSDAKIVKGMEVRVVEVSGLRLKVEPLL</sequence>
<dbReference type="Pfam" id="PF24961">
    <property type="entry name" value="NfeD_membrane"/>
    <property type="match status" value="1"/>
</dbReference>
<feature type="signal peptide" evidence="6">
    <location>
        <begin position="1"/>
        <end position="34"/>
    </location>
</feature>
<comment type="caution">
    <text evidence="10">The sequence shown here is derived from an EMBL/GenBank/DDBJ whole genome shotgun (WGS) entry which is preliminary data.</text>
</comment>
<dbReference type="SUPFAM" id="SSF141322">
    <property type="entry name" value="NfeD domain-like"/>
    <property type="match status" value="1"/>
</dbReference>
<protein>
    <submittedName>
        <fullName evidence="10">Serine protease</fullName>
    </submittedName>
</protein>
<keyword evidence="10" id="KW-0645">Protease</keyword>
<dbReference type="CDD" id="cd07020">
    <property type="entry name" value="Clp_protease_NfeD_1"/>
    <property type="match status" value="1"/>
</dbReference>
<keyword evidence="10" id="KW-0378">Hydrolase</keyword>
<feature type="domain" description="NfeD1b N-terminal" evidence="9">
    <location>
        <begin position="40"/>
        <end position="198"/>
    </location>
</feature>
<dbReference type="GO" id="GO:0008233">
    <property type="term" value="F:peptidase activity"/>
    <property type="evidence" value="ECO:0007669"/>
    <property type="project" value="UniProtKB-KW"/>
</dbReference>
<dbReference type="Gene3D" id="2.40.50.140">
    <property type="entry name" value="Nucleic acid-binding proteins"/>
    <property type="match status" value="1"/>
</dbReference>
<feature type="chain" id="PRO_5047523407" evidence="6">
    <location>
        <begin position="35"/>
        <end position="442"/>
    </location>
</feature>
<dbReference type="SUPFAM" id="SSF52096">
    <property type="entry name" value="ClpP/crotonase"/>
    <property type="match status" value="1"/>
</dbReference>
<evidence type="ECO:0000256" key="4">
    <source>
        <dbReference type="ARBA" id="ARBA00023136"/>
    </source>
</evidence>
<proteinExistence type="predicted"/>
<evidence type="ECO:0000259" key="9">
    <source>
        <dbReference type="Pfam" id="PF25145"/>
    </source>
</evidence>
<evidence type="ECO:0000256" key="2">
    <source>
        <dbReference type="ARBA" id="ARBA00022692"/>
    </source>
</evidence>
<dbReference type="InterPro" id="IPR012340">
    <property type="entry name" value="NA-bd_OB-fold"/>
</dbReference>
<evidence type="ECO:0000259" key="8">
    <source>
        <dbReference type="Pfam" id="PF24961"/>
    </source>
</evidence>
<keyword evidence="2 5" id="KW-0812">Transmembrane</keyword>
<evidence type="ECO:0000259" key="7">
    <source>
        <dbReference type="Pfam" id="PF01957"/>
    </source>
</evidence>
<keyword evidence="6" id="KW-0732">Signal</keyword>
<dbReference type="PANTHER" id="PTHR33507">
    <property type="entry name" value="INNER MEMBRANE PROTEIN YBBJ"/>
    <property type="match status" value="1"/>
</dbReference>
<dbReference type="RefSeq" id="WP_236861442.1">
    <property type="nucleotide sequence ID" value="NZ_LNQR01000019.1"/>
</dbReference>
<feature type="transmembrane region" description="Helical" evidence="5">
    <location>
        <begin position="238"/>
        <end position="266"/>
    </location>
</feature>
<evidence type="ECO:0000256" key="1">
    <source>
        <dbReference type="ARBA" id="ARBA00004141"/>
    </source>
</evidence>
<dbReference type="Proteomes" id="UP000060487">
    <property type="component" value="Unassembled WGS sequence"/>
</dbReference>
<feature type="transmembrane region" description="Helical" evidence="5">
    <location>
        <begin position="323"/>
        <end position="340"/>
    </location>
</feature>
<dbReference type="InterPro" id="IPR052165">
    <property type="entry name" value="Membrane_assoc_protease"/>
</dbReference>
<keyword evidence="3 5" id="KW-1133">Transmembrane helix</keyword>
<dbReference type="Pfam" id="PF25145">
    <property type="entry name" value="NfeD1b_N"/>
    <property type="match status" value="1"/>
</dbReference>
<dbReference type="Pfam" id="PF01957">
    <property type="entry name" value="NfeD"/>
    <property type="match status" value="1"/>
</dbReference>
<evidence type="ECO:0000256" key="5">
    <source>
        <dbReference type="SAM" id="Phobius"/>
    </source>
</evidence>
<keyword evidence="4 5" id="KW-0472">Membrane</keyword>
<dbReference type="InterPro" id="IPR002810">
    <property type="entry name" value="NfeD-like_C"/>
</dbReference>
<evidence type="ECO:0000256" key="3">
    <source>
        <dbReference type="ARBA" id="ARBA00022989"/>
    </source>
</evidence>
<evidence type="ECO:0000313" key="10">
    <source>
        <dbReference type="EMBL" id="KWT92853.1"/>
    </source>
</evidence>
<dbReference type="InterPro" id="IPR056738">
    <property type="entry name" value="NfeD1b_N"/>
</dbReference>
<gene>
    <name evidence="10" type="ORF">ASN18_0439</name>
</gene>
<dbReference type="InterPro" id="IPR056739">
    <property type="entry name" value="NfeD_membrane"/>
</dbReference>
<evidence type="ECO:0000313" key="11">
    <source>
        <dbReference type="Proteomes" id="UP000060487"/>
    </source>
</evidence>
<name>A0ABR5SIU1_9BACT</name>
<feature type="transmembrane region" description="Helical" evidence="5">
    <location>
        <begin position="346"/>
        <end position="371"/>
    </location>
</feature>
<comment type="subcellular location">
    <subcellularLocation>
        <location evidence="1">Membrane</location>
        <topology evidence="1">Multi-pass membrane protein</topology>
    </subcellularLocation>
</comment>
<evidence type="ECO:0000256" key="6">
    <source>
        <dbReference type="SAM" id="SignalP"/>
    </source>
</evidence>
<accession>A0ABR5SIU1</accession>
<dbReference type="Gene3D" id="3.90.226.10">
    <property type="entry name" value="2-enoyl-CoA Hydratase, Chain A, domain 1"/>
    <property type="match status" value="1"/>
</dbReference>
<feature type="transmembrane region" description="Helical" evidence="5">
    <location>
        <begin position="273"/>
        <end position="292"/>
    </location>
</feature>
<dbReference type="EMBL" id="LNQR01000019">
    <property type="protein sequence ID" value="KWT92853.1"/>
    <property type="molecule type" value="Genomic_DNA"/>
</dbReference>
<organism evidence="10 11">
    <name type="scientific">Candidatus Magnetominusculus xianensis</name>
    <dbReference type="NCBI Taxonomy" id="1748249"/>
    <lineage>
        <taxon>Bacteria</taxon>
        <taxon>Pseudomonadati</taxon>
        <taxon>Nitrospirota</taxon>
        <taxon>Nitrospiria</taxon>
        <taxon>Nitrospirales</taxon>
        <taxon>Nitrospiraceae</taxon>
        <taxon>Candidatus Magnetominusculus</taxon>
    </lineage>
</organism>
<feature type="domain" description="NfeD integral membrane" evidence="8">
    <location>
        <begin position="252"/>
        <end position="368"/>
    </location>
</feature>
<feature type="transmembrane region" description="Helical" evidence="5">
    <location>
        <begin position="298"/>
        <end position="316"/>
    </location>
</feature>
<reference evidence="10 11" key="1">
    <citation type="submission" date="2015-11" db="EMBL/GenBank/DDBJ databases">
        <authorList>
            <person name="Lin W."/>
        </authorList>
    </citation>
    <scope>NUCLEOTIDE SEQUENCE [LARGE SCALE GENOMIC DNA]</scope>
    <source>
        <strain evidence="10 11">HCH-1</strain>
    </source>
</reference>
<feature type="domain" description="NfeD-like C-terminal" evidence="7">
    <location>
        <begin position="384"/>
        <end position="440"/>
    </location>
</feature>
<keyword evidence="11" id="KW-1185">Reference proteome</keyword>
<dbReference type="InterPro" id="IPR029045">
    <property type="entry name" value="ClpP/crotonase-like_dom_sf"/>
</dbReference>
<dbReference type="GO" id="GO:0006508">
    <property type="term" value="P:proteolysis"/>
    <property type="evidence" value="ECO:0007669"/>
    <property type="project" value="UniProtKB-KW"/>
</dbReference>